<dbReference type="GO" id="GO:0003676">
    <property type="term" value="F:nucleic acid binding"/>
    <property type="evidence" value="ECO:0007669"/>
    <property type="project" value="InterPro"/>
</dbReference>
<dbReference type="PANTHER" id="PTHR11777:SF9">
    <property type="entry name" value="ALANINE--TRNA LIGASE, CYTOPLASMIC"/>
    <property type="match status" value="1"/>
</dbReference>
<keyword evidence="2" id="KW-0436">Ligase</keyword>
<organism evidence="2 3">
    <name type="scientific">Stegodyphus mimosarum</name>
    <name type="common">African social velvet spider</name>
    <dbReference type="NCBI Taxonomy" id="407821"/>
    <lineage>
        <taxon>Eukaryota</taxon>
        <taxon>Metazoa</taxon>
        <taxon>Ecdysozoa</taxon>
        <taxon>Arthropoda</taxon>
        <taxon>Chelicerata</taxon>
        <taxon>Arachnida</taxon>
        <taxon>Araneae</taxon>
        <taxon>Araneomorphae</taxon>
        <taxon>Entelegynae</taxon>
        <taxon>Eresoidea</taxon>
        <taxon>Eresidae</taxon>
        <taxon>Stegodyphus</taxon>
    </lineage>
</organism>
<protein>
    <submittedName>
        <fullName evidence="2">Alanine--tRNA ligase, cytoplasmic</fullName>
    </submittedName>
</protein>
<evidence type="ECO:0000313" key="3">
    <source>
        <dbReference type="Proteomes" id="UP000054359"/>
    </source>
</evidence>
<dbReference type="InterPro" id="IPR003156">
    <property type="entry name" value="DHHA1_dom"/>
</dbReference>
<feature type="domain" description="DHHA1" evidence="1">
    <location>
        <begin position="42"/>
        <end position="145"/>
    </location>
</feature>
<evidence type="ECO:0000313" key="2">
    <source>
        <dbReference type="EMBL" id="KFM80149.1"/>
    </source>
</evidence>
<feature type="non-terminal residue" evidence="2">
    <location>
        <position position="149"/>
    </location>
</feature>
<dbReference type="Gene3D" id="3.10.310.40">
    <property type="match status" value="1"/>
</dbReference>
<proteinExistence type="predicted"/>
<reference evidence="2 3" key="1">
    <citation type="submission" date="2013-11" db="EMBL/GenBank/DDBJ databases">
        <title>Genome sequencing of Stegodyphus mimosarum.</title>
        <authorList>
            <person name="Bechsgaard J."/>
        </authorList>
    </citation>
    <scope>NUCLEOTIDE SEQUENCE [LARGE SCALE GENOMIC DNA]</scope>
</reference>
<dbReference type="GO" id="GO:0005739">
    <property type="term" value="C:mitochondrion"/>
    <property type="evidence" value="ECO:0007669"/>
    <property type="project" value="TreeGrafter"/>
</dbReference>
<gene>
    <name evidence="2" type="ORF">X975_15234</name>
</gene>
<accession>A0A087US10</accession>
<dbReference type="Proteomes" id="UP000054359">
    <property type="component" value="Unassembled WGS sequence"/>
</dbReference>
<dbReference type="EMBL" id="KK121299">
    <property type="protein sequence ID" value="KFM80149.1"/>
    <property type="molecule type" value="Genomic_DNA"/>
</dbReference>
<sequence>MRTNLKNLKKQLDDLDRANKAAIVQTVTEEAKQMFQGDAKDVPFIVHEFKAGSNAKALDAALKQVKQFSPNTAAMFFTRDNEKVLCMSSVPVNATSKGLKANEWVQQVSQTIGGKGGGKPESAQATGTNAAALPEAINLAKKFAEMKLA</sequence>
<name>A0A087US10_STEMI</name>
<dbReference type="GO" id="GO:0002161">
    <property type="term" value="F:aminoacyl-tRNA deacylase activity"/>
    <property type="evidence" value="ECO:0007669"/>
    <property type="project" value="TreeGrafter"/>
</dbReference>
<dbReference type="PANTHER" id="PTHR11777">
    <property type="entry name" value="ALANYL-TRNA SYNTHETASE"/>
    <property type="match status" value="1"/>
</dbReference>
<dbReference type="InterPro" id="IPR050058">
    <property type="entry name" value="Ala-tRNA_ligase"/>
</dbReference>
<evidence type="ECO:0000259" key="1">
    <source>
        <dbReference type="Pfam" id="PF02272"/>
    </source>
</evidence>
<dbReference type="AlphaFoldDB" id="A0A087US10"/>
<dbReference type="OrthoDB" id="2423964at2759"/>
<dbReference type="GO" id="GO:0006419">
    <property type="term" value="P:alanyl-tRNA aminoacylation"/>
    <property type="evidence" value="ECO:0007669"/>
    <property type="project" value="TreeGrafter"/>
</dbReference>
<dbReference type="FunFam" id="3.10.310.40:FF:000002">
    <property type="entry name" value="alanine--tRNA ligase, cytoplasmic"/>
    <property type="match status" value="1"/>
</dbReference>
<keyword evidence="3" id="KW-1185">Reference proteome</keyword>
<dbReference type="Pfam" id="PF02272">
    <property type="entry name" value="DHHA1"/>
    <property type="match status" value="1"/>
</dbReference>
<dbReference type="STRING" id="407821.A0A087US10"/>
<dbReference type="GO" id="GO:0004813">
    <property type="term" value="F:alanine-tRNA ligase activity"/>
    <property type="evidence" value="ECO:0007669"/>
    <property type="project" value="TreeGrafter"/>
</dbReference>